<comment type="caution">
    <text evidence="4">The sequence shown here is derived from an EMBL/GenBank/DDBJ whole genome shotgun (WGS) entry which is preliminary data.</text>
</comment>
<dbReference type="PANTHER" id="PTHR33172">
    <property type="entry name" value="OS08G0516900 PROTEIN"/>
    <property type="match status" value="1"/>
</dbReference>
<feature type="region of interest" description="Disordered" evidence="3">
    <location>
        <begin position="1"/>
        <end position="79"/>
    </location>
</feature>
<name>A0A5N5HSI5_9ROSA</name>
<feature type="compositionally biased region" description="Polar residues" evidence="3">
    <location>
        <begin position="11"/>
        <end position="21"/>
    </location>
</feature>
<evidence type="ECO:0000256" key="1">
    <source>
        <dbReference type="ARBA" id="ARBA00004123"/>
    </source>
</evidence>
<evidence type="ECO:0000313" key="5">
    <source>
        <dbReference type="Proteomes" id="UP000327157"/>
    </source>
</evidence>
<accession>A0A5N5HSI5</accession>
<evidence type="ECO:0000256" key="3">
    <source>
        <dbReference type="SAM" id="MobiDB-lite"/>
    </source>
</evidence>
<organism evidence="4 5">
    <name type="scientific">Pyrus ussuriensis x Pyrus communis</name>
    <dbReference type="NCBI Taxonomy" id="2448454"/>
    <lineage>
        <taxon>Eukaryota</taxon>
        <taxon>Viridiplantae</taxon>
        <taxon>Streptophyta</taxon>
        <taxon>Embryophyta</taxon>
        <taxon>Tracheophyta</taxon>
        <taxon>Spermatophyta</taxon>
        <taxon>Magnoliopsida</taxon>
        <taxon>eudicotyledons</taxon>
        <taxon>Gunneridae</taxon>
        <taxon>Pentapetalae</taxon>
        <taxon>rosids</taxon>
        <taxon>fabids</taxon>
        <taxon>Rosales</taxon>
        <taxon>Rosaceae</taxon>
        <taxon>Amygdaloideae</taxon>
        <taxon>Maleae</taxon>
        <taxon>Pyrus</taxon>
    </lineage>
</organism>
<evidence type="ECO:0000313" key="4">
    <source>
        <dbReference type="EMBL" id="KAB2629122.1"/>
    </source>
</evidence>
<comment type="subcellular location">
    <subcellularLocation>
        <location evidence="1">Nucleus</location>
    </subcellularLocation>
</comment>
<dbReference type="AlphaFoldDB" id="A0A5N5HSI5"/>
<proteinExistence type="predicted"/>
<feature type="compositionally biased region" description="Low complexity" evidence="3">
    <location>
        <begin position="45"/>
        <end position="79"/>
    </location>
</feature>
<protein>
    <recommendedName>
        <fullName evidence="6">Oxidative stress 3</fullName>
    </recommendedName>
</protein>
<keyword evidence="5" id="KW-1185">Reference proteome</keyword>
<dbReference type="OrthoDB" id="694201at2759"/>
<dbReference type="GO" id="GO:0005634">
    <property type="term" value="C:nucleus"/>
    <property type="evidence" value="ECO:0007669"/>
    <property type="project" value="UniProtKB-SubCell"/>
</dbReference>
<reference evidence="5" key="2">
    <citation type="submission" date="2019-10" db="EMBL/GenBank/DDBJ databases">
        <title>A de novo genome assembly of a pear dwarfing rootstock.</title>
        <authorList>
            <person name="Wang F."/>
            <person name="Wang J."/>
            <person name="Li S."/>
            <person name="Zhang Y."/>
            <person name="Fang M."/>
            <person name="Ma L."/>
            <person name="Zhao Y."/>
            <person name="Jiang S."/>
        </authorList>
    </citation>
    <scope>NUCLEOTIDE SEQUENCE [LARGE SCALE GENOMIC DNA]</scope>
</reference>
<dbReference type="Proteomes" id="UP000327157">
    <property type="component" value="Chromosome 8"/>
</dbReference>
<feature type="compositionally biased region" description="Basic and acidic residues" evidence="3">
    <location>
        <begin position="22"/>
        <end position="39"/>
    </location>
</feature>
<keyword evidence="2" id="KW-0539">Nucleus</keyword>
<dbReference type="GO" id="GO:0006950">
    <property type="term" value="P:response to stress"/>
    <property type="evidence" value="ECO:0007669"/>
    <property type="project" value="UniProtKB-ARBA"/>
</dbReference>
<evidence type="ECO:0000256" key="2">
    <source>
        <dbReference type="ARBA" id="ARBA00023242"/>
    </source>
</evidence>
<sequence>MGAGSDEQMLQGGSSITNYDNYTKREEDSWVMEGDHDDHDDMYDTTSLTSISNRSSTSSSDLVDDASSPSTSSSCSSSFHSHGSLLDLTDLMTQLPINRGLSKYFEGKCQSFTCLSKVKSIQDLAKKESPYNQRKALKGSESYGGGLGSYRSYTHPKAAISKSKKASTTSSFSSRSRGSSFLINNNTLPPTPIGLDLNPVDYLVRD</sequence>
<reference evidence="4 5" key="3">
    <citation type="submission" date="2019-11" db="EMBL/GenBank/DDBJ databases">
        <title>A de novo genome assembly of a pear dwarfing rootstock.</title>
        <authorList>
            <person name="Wang F."/>
            <person name="Wang J."/>
            <person name="Li S."/>
            <person name="Zhang Y."/>
            <person name="Fang M."/>
            <person name="Ma L."/>
            <person name="Zhao Y."/>
            <person name="Jiang S."/>
        </authorList>
    </citation>
    <scope>NUCLEOTIDE SEQUENCE [LARGE SCALE GENOMIC DNA]</scope>
    <source>
        <strain evidence="4">S2</strain>
        <tissue evidence="4">Leaf</tissue>
    </source>
</reference>
<dbReference type="InterPro" id="IPR051992">
    <property type="entry name" value="OxStress_Response_Reg"/>
</dbReference>
<dbReference type="EMBL" id="SMOL01000148">
    <property type="protein sequence ID" value="KAB2629122.1"/>
    <property type="molecule type" value="Genomic_DNA"/>
</dbReference>
<evidence type="ECO:0008006" key="6">
    <source>
        <dbReference type="Google" id="ProtNLM"/>
    </source>
</evidence>
<reference evidence="4 5" key="1">
    <citation type="submission" date="2019-09" db="EMBL/GenBank/DDBJ databases">
        <authorList>
            <person name="Ou C."/>
        </authorList>
    </citation>
    <scope>NUCLEOTIDE SEQUENCE [LARGE SCALE GENOMIC DNA]</scope>
    <source>
        <strain evidence="4">S2</strain>
        <tissue evidence="4">Leaf</tissue>
    </source>
</reference>
<dbReference type="PANTHER" id="PTHR33172:SF104">
    <property type="entry name" value="OS02G0227100 PROTEIN"/>
    <property type="match status" value="1"/>
</dbReference>
<gene>
    <name evidence="4" type="ORF">D8674_033917</name>
</gene>